<dbReference type="AlphaFoldDB" id="A0A6P2BZ10"/>
<dbReference type="OrthoDB" id="9787933at2"/>
<dbReference type="SUPFAM" id="SSF53474">
    <property type="entry name" value="alpha/beta-Hydrolases"/>
    <property type="match status" value="1"/>
</dbReference>
<dbReference type="Proteomes" id="UP000460272">
    <property type="component" value="Unassembled WGS sequence"/>
</dbReference>
<accession>A0A6P2BZ10</accession>
<organism evidence="2 3">
    <name type="scientific">Trebonia kvetii</name>
    <dbReference type="NCBI Taxonomy" id="2480626"/>
    <lineage>
        <taxon>Bacteria</taxon>
        <taxon>Bacillati</taxon>
        <taxon>Actinomycetota</taxon>
        <taxon>Actinomycetes</taxon>
        <taxon>Streptosporangiales</taxon>
        <taxon>Treboniaceae</taxon>
        <taxon>Trebonia</taxon>
    </lineage>
</organism>
<dbReference type="Gene3D" id="3.40.50.1820">
    <property type="entry name" value="alpha/beta hydrolase"/>
    <property type="match status" value="1"/>
</dbReference>
<protein>
    <submittedName>
        <fullName evidence="2">Dienelactone hydrolase family protein</fullName>
    </submittedName>
</protein>
<dbReference type="RefSeq" id="WP_145856219.1">
    <property type="nucleotide sequence ID" value="NZ_RPFW01000004.1"/>
</dbReference>
<dbReference type="GO" id="GO:0016787">
    <property type="term" value="F:hydrolase activity"/>
    <property type="evidence" value="ECO:0007669"/>
    <property type="project" value="UniProtKB-KW"/>
</dbReference>
<dbReference type="PANTHER" id="PTHR46623">
    <property type="entry name" value="CARBOXYMETHYLENEBUTENOLIDASE-RELATED"/>
    <property type="match status" value="1"/>
</dbReference>
<sequence>MTRIDVRIPTSDGVSPGTLHVPDGAGPWPGVLVFTDIFGPREVFLEMGDRLAGLGYVALIPDIYYREGDYPAFDTRTAFGDEKERNRLFALAGTLSNERVIADGNDYADFLLARPEVSGTAIGAQGYCMGGRLTLVAAGGLGGKLAAAASFHAAGIAVADDPNSPHQAADQINAAVCVAGSAGDPGFTAEQAELLGSALAAAGVEHTVESWPGGHGFAVADMPVYDAALDERHWQVLSDLYAERLS</sequence>
<name>A0A6P2BZ10_9ACTN</name>
<evidence type="ECO:0000259" key="1">
    <source>
        <dbReference type="Pfam" id="PF01738"/>
    </source>
</evidence>
<comment type="caution">
    <text evidence="2">The sequence shown here is derived from an EMBL/GenBank/DDBJ whole genome shotgun (WGS) entry which is preliminary data.</text>
</comment>
<keyword evidence="2" id="KW-0378">Hydrolase</keyword>
<dbReference type="Pfam" id="PF01738">
    <property type="entry name" value="DLH"/>
    <property type="match status" value="1"/>
</dbReference>
<dbReference type="PANTHER" id="PTHR46623:SF10">
    <property type="entry name" value="CARBOXYMETHYLENEBUTENOLIDASE HOMOLOG"/>
    <property type="match status" value="1"/>
</dbReference>
<feature type="domain" description="Dienelactone hydrolase" evidence="1">
    <location>
        <begin position="18"/>
        <end position="241"/>
    </location>
</feature>
<proteinExistence type="predicted"/>
<dbReference type="InterPro" id="IPR029058">
    <property type="entry name" value="AB_hydrolase_fold"/>
</dbReference>
<keyword evidence="3" id="KW-1185">Reference proteome</keyword>
<dbReference type="InterPro" id="IPR002925">
    <property type="entry name" value="Dienelactn_hydro"/>
</dbReference>
<dbReference type="EMBL" id="RPFW01000004">
    <property type="protein sequence ID" value="TVZ03446.1"/>
    <property type="molecule type" value="Genomic_DNA"/>
</dbReference>
<gene>
    <name evidence="2" type="ORF">EAS64_23940</name>
</gene>
<evidence type="ECO:0000313" key="3">
    <source>
        <dbReference type="Proteomes" id="UP000460272"/>
    </source>
</evidence>
<dbReference type="InterPro" id="IPR051049">
    <property type="entry name" value="Dienelactone_hydrolase-like"/>
</dbReference>
<reference evidence="2 3" key="1">
    <citation type="submission" date="2018-11" db="EMBL/GenBank/DDBJ databases">
        <title>Trebonia kvetii gen.nov., sp.nov., a novel acidophilic actinobacterium, and proposal of the new actinobacterial family Treboniaceae fam. nov.</title>
        <authorList>
            <person name="Rapoport D."/>
            <person name="Sagova-Mareckova M."/>
            <person name="Sedlacek I."/>
            <person name="Provaznik J."/>
            <person name="Kralova S."/>
            <person name="Pavlinic D."/>
            <person name="Benes V."/>
            <person name="Kopecky J."/>
        </authorList>
    </citation>
    <scope>NUCLEOTIDE SEQUENCE [LARGE SCALE GENOMIC DNA]</scope>
    <source>
        <strain evidence="2 3">15Tr583</strain>
    </source>
</reference>
<evidence type="ECO:0000313" key="2">
    <source>
        <dbReference type="EMBL" id="TVZ03446.1"/>
    </source>
</evidence>